<gene>
    <name evidence="1" type="ORF">E0L32_012064</name>
</gene>
<reference evidence="1 2" key="1">
    <citation type="submission" date="2019-06" db="EMBL/GenBank/DDBJ databases">
        <title>Draft genome sequence of the filamentous fungus Phialemoniopsis curvata isolated from diesel fuel.</title>
        <authorList>
            <person name="Varaljay V.A."/>
            <person name="Lyon W.J."/>
            <person name="Crouch A.L."/>
            <person name="Drake C.E."/>
            <person name="Hollomon J.M."/>
            <person name="Nadeau L.J."/>
            <person name="Nunn H.S."/>
            <person name="Stevenson B.S."/>
            <person name="Bojanowski C.L."/>
            <person name="Crookes-Goodson W.J."/>
        </authorList>
    </citation>
    <scope>NUCLEOTIDE SEQUENCE [LARGE SCALE GENOMIC DNA]</scope>
    <source>
        <strain evidence="1 2">D216</strain>
    </source>
</reference>
<dbReference type="Proteomes" id="UP000319257">
    <property type="component" value="Unassembled WGS sequence"/>
</dbReference>
<dbReference type="AlphaFoldDB" id="A0A507BJQ1"/>
<dbReference type="RefSeq" id="XP_030999330.1">
    <property type="nucleotide sequence ID" value="XM_031134863.1"/>
</dbReference>
<sequence>MLRLYSAVDTFCRALKDRDLDASSLSSTSRQLQSHGQTVLDTLNRIPAEYSKHTESITYVLDNWHAEKGELDILLRKVTSCTESLNWTEKLKYAFREQKAVSAFKARLEGHMRALLLALEVLGVDLEAKILANTAESLRLGDSTHTNVGTILATLSMLKTQQATVIDELQRNLALSSEISAQVKRVCGDVSDMKTVVKCGESSQNEALRLIYEELSRLRQAQSVQSTLLQRNIVATVDKTNVLSWAHRKKMNMKPLIDLTIFVYENVYPFVDRSHFIPSLAEFTGKTGAFPPDLDNLVWAIWTQNCLRVHVLINSTTWEASLQMAYIKSFWGCRFLAHLARDIGPIGHAIRAQSLVELDRIVDADPASLRETVDCITTVQLNGLEIIHNLFLRPALAEITATHRDIQSEYYSCQGCNLSRSISLILSFGCGLLNKDFARGLSVRCLETILVEHLLDRRTRLMEVALNHLTEGEVTRFGLSPNGPIDSEAMQVLPYLERQGVAIPTILLPYQKGDYPPDWYWRRCSIWHCLVSYSGDYTASALQRVFDAGFTDIDSGVLGGITPLATPVTNPHPRANIKLWLLERGADLQKRLEGASSPFIGFWATRATIAHSIAVGYGEAQRRGWETDPDHVLLVQQVLAVSCRDGCSCVCSTDGCSTTLRYLKRSFDLCLNKNWNTKWQEIWIAIENEVHIDLNDALVKRLKEQLMLDLDILEGFMADDSWTVLLIRLLSMKILGIRHTCCDTWSSYHYRDDSKAWQEDIAEVGTEDSERYDDFLTLVFDMENEYNAKVQTPREFLLGTWWDRIWEVHREQNSQPLDTKEWTRLGVRMVHTAQKPPDAAPRYDMSRSEDRRLYLERRIDELFDETKPAPDLWQGTTWDRSYRDRWRG</sequence>
<name>A0A507BJQ1_9PEZI</name>
<organism evidence="1 2">
    <name type="scientific">Thyridium curvatum</name>
    <dbReference type="NCBI Taxonomy" id="1093900"/>
    <lineage>
        <taxon>Eukaryota</taxon>
        <taxon>Fungi</taxon>
        <taxon>Dikarya</taxon>
        <taxon>Ascomycota</taxon>
        <taxon>Pezizomycotina</taxon>
        <taxon>Sordariomycetes</taxon>
        <taxon>Sordariomycetidae</taxon>
        <taxon>Thyridiales</taxon>
        <taxon>Thyridiaceae</taxon>
        <taxon>Thyridium</taxon>
    </lineage>
</organism>
<dbReference type="InParanoid" id="A0A507BJQ1"/>
<keyword evidence="2" id="KW-1185">Reference proteome</keyword>
<comment type="caution">
    <text evidence="1">The sequence shown here is derived from an EMBL/GenBank/DDBJ whole genome shotgun (WGS) entry which is preliminary data.</text>
</comment>
<proteinExistence type="predicted"/>
<dbReference type="OrthoDB" id="1577640at2759"/>
<evidence type="ECO:0000313" key="1">
    <source>
        <dbReference type="EMBL" id="TPX17619.1"/>
    </source>
</evidence>
<dbReference type="EMBL" id="SKBQ01000134">
    <property type="protein sequence ID" value="TPX17619.1"/>
    <property type="molecule type" value="Genomic_DNA"/>
</dbReference>
<dbReference type="GeneID" id="41979511"/>
<accession>A0A507BJQ1</accession>
<evidence type="ECO:0000313" key="2">
    <source>
        <dbReference type="Proteomes" id="UP000319257"/>
    </source>
</evidence>
<protein>
    <submittedName>
        <fullName evidence="1">Uncharacterized protein</fullName>
    </submittedName>
</protein>